<dbReference type="Proteomes" id="UP000438760">
    <property type="component" value="Unassembled WGS sequence"/>
</dbReference>
<evidence type="ECO:0000313" key="1">
    <source>
        <dbReference type="EMBL" id="MTG97122.1"/>
    </source>
</evidence>
<organism evidence="1 2">
    <name type="scientific">Myroides albus</name>
    <dbReference type="NCBI Taxonomy" id="2562892"/>
    <lineage>
        <taxon>Bacteria</taxon>
        <taxon>Pseudomonadati</taxon>
        <taxon>Bacteroidota</taxon>
        <taxon>Flavobacteriia</taxon>
        <taxon>Flavobacteriales</taxon>
        <taxon>Flavobacteriaceae</taxon>
        <taxon>Myroides</taxon>
    </lineage>
</organism>
<dbReference type="AlphaFoldDB" id="A0A6I3LLS4"/>
<gene>
    <name evidence="1" type="ORF">GJV76_03070</name>
</gene>
<comment type="caution">
    <text evidence="1">The sequence shown here is derived from an EMBL/GenBank/DDBJ whole genome shotgun (WGS) entry which is preliminary data.</text>
</comment>
<dbReference type="RefSeq" id="WP_155091176.1">
    <property type="nucleotide sequence ID" value="NZ_CP102754.1"/>
</dbReference>
<protein>
    <recommendedName>
        <fullName evidence="3">Sensor of ECF-type sigma factor</fullName>
    </recommendedName>
</protein>
<sequence>MKKHITLFFLFICMLSIKAQDHGEQIRSLKIAHLTSVLNLSTTEAEKFWPLYNTYDHKMSELRHNEIVKFLKHNEISEIETMSEKEASKKIQELIDFEEAYFSTRKDFLTEAKKILSNKKILLLKKAEDDFNRKLLRKYKEKK</sequence>
<evidence type="ECO:0000313" key="2">
    <source>
        <dbReference type="Proteomes" id="UP000438760"/>
    </source>
</evidence>
<accession>A0A6I3LLS4</accession>
<proteinExistence type="predicted"/>
<dbReference type="OrthoDB" id="675330at2"/>
<reference evidence="1 2" key="1">
    <citation type="submission" date="2019-11" db="EMBL/GenBank/DDBJ databases">
        <title>Genome of Strain BIT-d1.</title>
        <authorList>
            <person name="Yang Y."/>
        </authorList>
    </citation>
    <scope>NUCLEOTIDE SEQUENCE [LARGE SCALE GENOMIC DNA]</scope>
    <source>
        <strain evidence="1 2">BIT-d1</strain>
    </source>
</reference>
<name>A0A6I3LLS4_9FLAO</name>
<dbReference type="EMBL" id="WMJX01000004">
    <property type="protein sequence ID" value="MTG97122.1"/>
    <property type="molecule type" value="Genomic_DNA"/>
</dbReference>
<evidence type="ECO:0008006" key="3">
    <source>
        <dbReference type="Google" id="ProtNLM"/>
    </source>
</evidence>
<keyword evidence="2" id="KW-1185">Reference proteome</keyword>